<feature type="binding site" evidence="5">
    <location>
        <position position="90"/>
    </location>
    <ligand>
        <name>spermidine</name>
        <dbReference type="ChEBI" id="CHEBI:57834"/>
    </ligand>
</feature>
<dbReference type="InterPro" id="IPR037163">
    <property type="entry name" value="Spermidine_synt_N_sf"/>
</dbReference>
<feature type="binding site" evidence="5">
    <location>
        <position position="110"/>
    </location>
    <ligand>
        <name>S-methyl-5'-thioadenosine</name>
        <dbReference type="ChEBI" id="CHEBI:17509"/>
    </ligand>
</feature>
<evidence type="ECO:0000256" key="8">
    <source>
        <dbReference type="RuleBase" id="RU003837"/>
    </source>
</evidence>
<keyword evidence="4 5" id="KW-0620">Polyamine biosynthesis</keyword>
<feature type="active site" description="Proton acceptor" evidence="5 6">
    <location>
        <position position="159"/>
    </location>
</feature>
<evidence type="ECO:0000256" key="3">
    <source>
        <dbReference type="ARBA" id="ARBA00023066"/>
    </source>
</evidence>
<dbReference type="SUPFAM" id="SSF53335">
    <property type="entry name" value="S-adenosyl-L-methionine-dependent methyltransferases"/>
    <property type="match status" value="1"/>
</dbReference>
<feature type="binding site" evidence="5">
    <location>
        <position position="66"/>
    </location>
    <ligand>
        <name>spermidine</name>
        <dbReference type="ChEBI" id="CHEBI:57834"/>
    </ligand>
</feature>
<dbReference type="PROSITE" id="PS01330">
    <property type="entry name" value="PABS_1"/>
    <property type="match status" value="1"/>
</dbReference>
<accession>A0A7C4AR70</accession>
<dbReference type="GO" id="GO:0004766">
    <property type="term" value="F:spermidine synthase activity"/>
    <property type="evidence" value="ECO:0007669"/>
    <property type="project" value="UniProtKB-UniRule"/>
</dbReference>
<dbReference type="InterPro" id="IPR030374">
    <property type="entry name" value="PABS"/>
</dbReference>
<proteinExistence type="inferred from homology"/>
<evidence type="ECO:0000256" key="2">
    <source>
        <dbReference type="ARBA" id="ARBA00022679"/>
    </source>
</evidence>
<evidence type="ECO:0000256" key="7">
    <source>
        <dbReference type="RuleBase" id="RU003836"/>
    </source>
</evidence>
<gene>
    <name evidence="5" type="primary">speE</name>
    <name evidence="10" type="ORF">ENV54_04825</name>
</gene>
<dbReference type="InterPro" id="IPR035246">
    <property type="entry name" value="Spermidine_synt_N"/>
</dbReference>
<evidence type="ECO:0000256" key="6">
    <source>
        <dbReference type="PROSITE-ProRule" id="PRU00354"/>
    </source>
</evidence>
<dbReference type="GO" id="GO:0008295">
    <property type="term" value="P:spermidine biosynthetic process"/>
    <property type="evidence" value="ECO:0007669"/>
    <property type="project" value="UniProtKB-UniRule"/>
</dbReference>
<evidence type="ECO:0000256" key="5">
    <source>
        <dbReference type="HAMAP-Rule" id="MF_00198"/>
    </source>
</evidence>
<organism evidence="10">
    <name type="scientific">Desulfomonile tiedjei</name>
    <dbReference type="NCBI Taxonomy" id="2358"/>
    <lineage>
        <taxon>Bacteria</taxon>
        <taxon>Pseudomonadati</taxon>
        <taxon>Thermodesulfobacteriota</taxon>
        <taxon>Desulfomonilia</taxon>
        <taxon>Desulfomonilales</taxon>
        <taxon>Desulfomonilaceae</taxon>
        <taxon>Desulfomonile</taxon>
    </lineage>
</organism>
<dbReference type="EC" id="2.5.1.16" evidence="5"/>
<sequence length="285" mass="31712">MSLNEAEWFTERFEDLTAFSVRFSQKLFAGKSPFQTIEVYETERLGRVLILEGCFMVTEADTFIYHEMLVHPAMNTVVSPRKALVIGGGDGGTVTEIVKYSTIESCVLCEIDPMVVDVCRTFFPSLSAGLNDPRVAIVHEDGAEFVKRFHRDFDVVFVDSTDPVGPGEVLFRKSFYESVKEALTTTGAAVFQTESPLFMRTVFANAVKNLRSVFGTHRVYPYLATIPSYPGGLWSFTYCSQSEQSPVETDKTLPRVLPPNLAYYNEAVHTAAFALPEFTAAMLAG</sequence>
<dbReference type="PANTHER" id="PTHR11558">
    <property type="entry name" value="SPERMIDINE/SPERMINE SYNTHASE"/>
    <property type="match status" value="1"/>
</dbReference>
<dbReference type="CDD" id="cd02440">
    <property type="entry name" value="AdoMet_MTases"/>
    <property type="match status" value="1"/>
</dbReference>
<feature type="binding site" evidence="5">
    <location>
        <position position="166"/>
    </location>
    <ligand>
        <name>S-methyl-5'-thioadenosine</name>
        <dbReference type="ChEBI" id="CHEBI:17509"/>
    </ligand>
</feature>
<protein>
    <recommendedName>
        <fullName evidence="5">Polyamine aminopropyltransferase</fullName>
    </recommendedName>
    <alternativeName>
        <fullName evidence="5">Putrescine aminopropyltransferase</fullName>
        <shortName evidence="5">PAPT</shortName>
    </alternativeName>
    <alternativeName>
        <fullName evidence="5">Spermidine synthase</fullName>
        <shortName evidence="5">SPDS</shortName>
        <shortName evidence="5">SPDSY</shortName>
        <ecNumber evidence="5">2.5.1.16</ecNumber>
    </alternativeName>
</protein>
<reference evidence="10" key="1">
    <citation type="journal article" date="2020" name="mSystems">
        <title>Genome- and Community-Level Interaction Insights into Carbon Utilization and Element Cycling Functions of Hydrothermarchaeota in Hydrothermal Sediment.</title>
        <authorList>
            <person name="Zhou Z."/>
            <person name="Liu Y."/>
            <person name="Xu W."/>
            <person name="Pan J."/>
            <person name="Luo Z.H."/>
            <person name="Li M."/>
        </authorList>
    </citation>
    <scope>NUCLEOTIDE SEQUENCE [LARGE SCALE GENOMIC DNA]</scope>
    <source>
        <strain evidence="10">SpSt-769</strain>
    </source>
</reference>
<dbReference type="AlphaFoldDB" id="A0A7C4AR70"/>
<dbReference type="NCBIfam" id="TIGR00417">
    <property type="entry name" value="speE"/>
    <property type="match status" value="1"/>
</dbReference>
<keyword evidence="3 5" id="KW-0745">Spermidine biosynthesis</keyword>
<dbReference type="NCBIfam" id="NF002010">
    <property type="entry name" value="PRK00811.1"/>
    <property type="match status" value="1"/>
</dbReference>
<dbReference type="Pfam" id="PF17284">
    <property type="entry name" value="Spermine_synt_N"/>
    <property type="match status" value="1"/>
</dbReference>
<dbReference type="Gene3D" id="2.30.140.10">
    <property type="entry name" value="Spermidine synthase, tetramerisation domain"/>
    <property type="match status" value="1"/>
</dbReference>
<dbReference type="InterPro" id="IPR030373">
    <property type="entry name" value="PABS_CS"/>
</dbReference>
<dbReference type="PANTHER" id="PTHR11558:SF11">
    <property type="entry name" value="SPERMIDINE SYNTHASE"/>
    <property type="match status" value="1"/>
</dbReference>
<dbReference type="GO" id="GO:0005829">
    <property type="term" value="C:cytosol"/>
    <property type="evidence" value="ECO:0007669"/>
    <property type="project" value="TreeGrafter"/>
</dbReference>
<dbReference type="HAMAP" id="MF_00198">
    <property type="entry name" value="Spermidine_synth"/>
    <property type="match status" value="1"/>
</dbReference>
<feature type="binding site" evidence="5">
    <location>
        <position position="35"/>
    </location>
    <ligand>
        <name>S-methyl-5'-thioadenosine</name>
        <dbReference type="ChEBI" id="CHEBI:17509"/>
    </ligand>
</feature>
<dbReference type="InterPro" id="IPR029063">
    <property type="entry name" value="SAM-dependent_MTases_sf"/>
</dbReference>
<feature type="domain" description="PABS" evidence="9">
    <location>
        <begin position="6"/>
        <end position="241"/>
    </location>
</feature>
<comment type="caution">
    <text evidence="10">The sequence shown here is derived from an EMBL/GenBank/DDBJ whole genome shotgun (WGS) entry which is preliminary data.</text>
</comment>
<evidence type="ECO:0000313" key="10">
    <source>
        <dbReference type="EMBL" id="HGH60606.1"/>
    </source>
</evidence>
<dbReference type="InterPro" id="IPR001045">
    <property type="entry name" value="Spermi_synthase"/>
</dbReference>
<keyword evidence="2 5" id="KW-0808">Transferase</keyword>
<comment type="catalytic activity">
    <reaction evidence="5 8">
        <text>S-adenosyl 3-(methylsulfanyl)propylamine + putrescine = S-methyl-5'-thioadenosine + spermidine + H(+)</text>
        <dbReference type="Rhea" id="RHEA:12721"/>
        <dbReference type="ChEBI" id="CHEBI:15378"/>
        <dbReference type="ChEBI" id="CHEBI:17509"/>
        <dbReference type="ChEBI" id="CHEBI:57443"/>
        <dbReference type="ChEBI" id="CHEBI:57834"/>
        <dbReference type="ChEBI" id="CHEBI:326268"/>
        <dbReference type="EC" id="2.5.1.16"/>
    </reaction>
</comment>
<feature type="binding site" evidence="5">
    <location>
        <begin position="159"/>
        <end position="162"/>
    </location>
    <ligand>
        <name>spermidine</name>
        <dbReference type="ChEBI" id="CHEBI:57834"/>
    </ligand>
</feature>
<comment type="pathway">
    <text evidence="5">Amine and polyamine biosynthesis; spermidine biosynthesis; spermidine from putrescine: step 1/1.</text>
</comment>
<dbReference type="Gene3D" id="3.40.50.150">
    <property type="entry name" value="Vaccinia Virus protein VP39"/>
    <property type="match status" value="1"/>
</dbReference>
<dbReference type="EMBL" id="DTGT01000153">
    <property type="protein sequence ID" value="HGH60606.1"/>
    <property type="molecule type" value="Genomic_DNA"/>
</dbReference>
<dbReference type="UniPathway" id="UPA00248">
    <property type="reaction ID" value="UER00314"/>
</dbReference>
<evidence type="ECO:0000259" key="9">
    <source>
        <dbReference type="PROSITE" id="PS51006"/>
    </source>
</evidence>
<evidence type="ECO:0000256" key="4">
    <source>
        <dbReference type="ARBA" id="ARBA00023115"/>
    </source>
</evidence>
<feature type="binding site" evidence="5">
    <location>
        <begin position="141"/>
        <end position="142"/>
    </location>
    <ligand>
        <name>S-methyl-5'-thioadenosine</name>
        <dbReference type="ChEBI" id="CHEBI:17509"/>
    </ligand>
</feature>
<comment type="similarity">
    <text evidence="1 5 7">Belongs to the spermidine/spermine synthase family.</text>
</comment>
<comment type="function">
    <text evidence="5">Catalyzes the irreversible transfer of a propylamine group from the amino donor S-adenosylmethioninamine (decarboxy-AdoMet) to putrescine (1,4-diaminobutane) to yield spermidine.</text>
</comment>
<evidence type="ECO:0000256" key="1">
    <source>
        <dbReference type="ARBA" id="ARBA00007867"/>
    </source>
</evidence>
<comment type="subunit">
    <text evidence="5">Homodimer or homotetramer.</text>
</comment>
<name>A0A7C4AR70_9BACT</name>
<dbReference type="Pfam" id="PF01564">
    <property type="entry name" value="Spermine_synth"/>
    <property type="match status" value="1"/>
</dbReference>
<dbReference type="PROSITE" id="PS51006">
    <property type="entry name" value="PABS_2"/>
    <property type="match status" value="1"/>
</dbReference>